<evidence type="ECO:0000313" key="1">
    <source>
        <dbReference type="EMBL" id="CDQ09314.1"/>
    </source>
</evidence>
<comment type="caution">
    <text evidence="1">The sequence shown here is derived from an EMBL/GenBank/DDBJ whole genome shotgun (WGS) entry which is preliminary data.</text>
</comment>
<accession>A0A060URV9</accession>
<dbReference type="EMBL" id="CCCS020000019">
    <property type="protein sequence ID" value="CDQ09314.1"/>
    <property type="molecule type" value="Genomic_DNA"/>
</dbReference>
<dbReference type="AlphaFoldDB" id="A0A060URV9"/>
<proteinExistence type="predicted"/>
<reference evidence="1" key="1">
    <citation type="submission" date="2014-03" db="EMBL/GenBank/DDBJ databases">
        <authorList>
            <person name="Genoscope - CEA"/>
        </authorList>
    </citation>
    <scope>NUCLEOTIDE SEQUENCE [LARGE SCALE GENOMIC DNA]</scope>
    <source>
        <strain evidence="1">CF27</strain>
    </source>
</reference>
<organism evidence="1">
    <name type="scientific">Acidithiobacillus ferrivorans</name>
    <dbReference type="NCBI Taxonomy" id="160808"/>
    <lineage>
        <taxon>Bacteria</taxon>
        <taxon>Pseudomonadati</taxon>
        <taxon>Pseudomonadota</taxon>
        <taxon>Acidithiobacillia</taxon>
        <taxon>Acidithiobacillales</taxon>
        <taxon>Acidithiobacillaceae</taxon>
        <taxon>Acidithiobacillus</taxon>
    </lineage>
</organism>
<reference evidence="1" key="2">
    <citation type="submission" date="2014-07" db="EMBL/GenBank/DDBJ databases">
        <title>Initial genome analysis of the psychrotolerant acidophile Acidithiobacillus ferrivorans CF27: insights into iron and sulfur oxidation pathways and into biofilm formation.</title>
        <authorList>
            <person name="Talla E."/>
            <person name="Hedrich S."/>
            <person name="Mangenot S."/>
            <person name="Ji B."/>
            <person name="Johnson D.B."/>
            <person name="Barbe V."/>
            <person name="Bonnefoy V."/>
        </authorList>
    </citation>
    <scope>NUCLEOTIDE SEQUENCE [LARGE SCALE GENOMIC DNA]</scope>
    <source>
        <strain evidence="1">CF27</strain>
    </source>
</reference>
<gene>
    <name evidence="1" type="ORF">AFERRI_260001</name>
</gene>
<sequence>MLACQGGSWQAMGQSAFIQNGNPAWEAFNPVGSGGGSVGPYRFCTVAAVYAGGGGGGAAVSPISGPNAYGQYNWYINGNPDTNYWIACYN</sequence>
<name>A0A060URV9_9PROT</name>
<protein>
    <submittedName>
        <fullName evidence="1">Uncharacterized protein</fullName>
    </submittedName>
</protein>